<dbReference type="Proteomes" id="UP001190466">
    <property type="component" value="Chromosome"/>
</dbReference>
<sequence length="326" mass="33047">MTSTQIPAPHAHRRPDADPHEGPTEVIAPGRGGLPVGAAPQPWTPPTPPPAGPPPGYPAPQWGTPVPPWGPPPSSAHRKWAIVAGAVAAVATITAVTVAVTAVGGDDDAATATPPALITPVLTPAPPSPEPEPVEAAAPDPETVLLSAQEVRRIVGTFVEEQDTIARLVDSSAMLDDPSCVGVVGPIQRRAYSGADYDLVAGSIVGDPEGRQRSIIQGAVSFSSHADAAAYVADAQRSWRECSNRSLTLSSSDGESHTVWNVESPAAGATGDFMTVYRSPEGSRGGCERALGSSGAIVVDTLVCGIGAEGEALGVAEAIADKAADG</sequence>
<gene>
    <name evidence="3" type="ORF">MU0050_002454</name>
</gene>
<dbReference type="EMBL" id="OY726395">
    <property type="protein sequence ID" value="CAJ1583137.1"/>
    <property type="molecule type" value="Genomic_DNA"/>
</dbReference>
<dbReference type="Pfam" id="PF14032">
    <property type="entry name" value="PknH_C"/>
    <property type="match status" value="1"/>
</dbReference>
<evidence type="ECO:0000313" key="3">
    <source>
        <dbReference type="EMBL" id="CAJ1583137.1"/>
    </source>
</evidence>
<organism evidence="3 4">
    <name type="scientific">[Mycobacterium] wendilense</name>
    <dbReference type="NCBI Taxonomy" id="3064284"/>
    <lineage>
        <taxon>Bacteria</taxon>
        <taxon>Bacillati</taxon>
        <taxon>Actinomycetota</taxon>
        <taxon>Actinomycetes</taxon>
        <taxon>Mycobacteriales</taxon>
        <taxon>Mycobacteriaceae</taxon>
        <taxon>Mycolicibacter</taxon>
    </lineage>
</organism>
<feature type="compositionally biased region" description="Pro residues" evidence="1">
    <location>
        <begin position="65"/>
        <end position="74"/>
    </location>
</feature>
<dbReference type="InterPro" id="IPR026954">
    <property type="entry name" value="PknH-like_Extracell"/>
</dbReference>
<evidence type="ECO:0000259" key="2">
    <source>
        <dbReference type="Pfam" id="PF14032"/>
    </source>
</evidence>
<dbReference type="InterPro" id="IPR038232">
    <property type="entry name" value="PknH-like_Extracell_sf"/>
</dbReference>
<name>A0ABN9P2I0_9MYCO</name>
<feature type="region of interest" description="Disordered" evidence="1">
    <location>
        <begin position="1"/>
        <end position="75"/>
    </location>
</feature>
<keyword evidence="4" id="KW-1185">Reference proteome</keyword>
<feature type="region of interest" description="Disordered" evidence="1">
    <location>
        <begin position="117"/>
        <end position="137"/>
    </location>
</feature>
<dbReference type="Gene3D" id="3.40.1000.70">
    <property type="entry name" value="PknH-like extracellular domain"/>
    <property type="match status" value="1"/>
</dbReference>
<evidence type="ECO:0000313" key="4">
    <source>
        <dbReference type="Proteomes" id="UP001190466"/>
    </source>
</evidence>
<dbReference type="RefSeq" id="WP_316509875.1">
    <property type="nucleotide sequence ID" value="NZ_OY726395.1"/>
</dbReference>
<reference evidence="3 4" key="1">
    <citation type="submission" date="2023-08" db="EMBL/GenBank/DDBJ databases">
        <authorList>
            <person name="Folkvardsen B D."/>
            <person name="Norman A."/>
        </authorList>
    </citation>
    <scope>NUCLEOTIDE SEQUENCE [LARGE SCALE GENOMIC DNA]</scope>
    <source>
        <strain evidence="3 4">Mu0050</strain>
    </source>
</reference>
<proteinExistence type="predicted"/>
<evidence type="ECO:0000256" key="1">
    <source>
        <dbReference type="SAM" id="MobiDB-lite"/>
    </source>
</evidence>
<protein>
    <submittedName>
        <fullName evidence="3">Sensor domain-containing protein</fullName>
    </submittedName>
</protein>
<feature type="compositionally biased region" description="Basic and acidic residues" evidence="1">
    <location>
        <begin position="14"/>
        <end position="23"/>
    </location>
</feature>
<feature type="compositionally biased region" description="Pro residues" evidence="1">
    <location>
        <begin position="42"/>
        <end position="58"/>
    </location>
</feature>
<accession>A0ABN9P2I0</accession>
<feature type="domain" description="PknH-like extracellular" evidence="2">
    <location>
        <begin position="141"/>
        <end position="322"/>
    </location>
</feature>